<gene>
    <name evidence="1" type="ORF">BC936DRAFT_144924</name>
</gene>
<protein>
    <submittedName>
        <fullName evidence="1">Uncharacterized protein</fullName>
    </submittedName>
</protein>
<evidence type="ECO:0000313" key="2">
    <source>
        <dbReference type="Proteomes" id="UP000268093"/>
    </source>
</evidence>
<proteinExistence type="predicted"/>
<organism evidence="1 2">
    <name type="scientific">Jimgerdemannia flammicorona</name>
    <dbReference type="NCBI Taxonomy" id="994334"/>
    <lineage>
        <taxon>Eukaryota</taxon>
        <taxon>Fungi</taxon>
        <taxon>Fungi incertae sedis</taxon>
        <taxon>Mucoromycota</taxon>
        <taxon>Mucoromycotina</taxon>
        <taxon>Endogonomycetes</taxon>
        <taxon>Endogonales</taxon>
        <taxon>Endogonaceae</taxon>
        <taxon>Jimgerdemannia</taxon>
    </lineage>
</organism>
<dbReference type="Proteomes" id="UP000268093">
    <property type="component" value="Unassembled WGS sequence"/>
</dbReference>
<sequence length="101" mass="11600">MHGLSLRETRNLKRTAIIFHASRSSTKPTLCNVTPSDKKTFQQHAKLFPLRCFDLKSYPLPRGFEASRPPFVQIILILHSCRRSATPAPISEYHSLRPRKT</sequence>
<reference evidence="1 2" key="1">
    <citation type="journal article" date="2018" name="New Phytol.">
        <title>Phylogenomics of Endogonaceae and evolution of mycorrhizas within Mucoromycota.</title>
        <authorList>
            <person name="Chang Y."/>
            <person name="Desiro A."/>
            <person name="Na H."/>
            <person name="Sandor L."/>
            <person name="Lipzen A."/>
            <person name="Clum A."/>
            <person name="Barry K."/>
            <person name="Grigoriev I.V."/>
            <person name="Martin F.M."/>
            <person name="Stajich J.E."/>
            <person name="Smith M.E."/>
            <person name="Bonito G."/>
            <person name="Spatafora J.W."/>
        </authorList>
    </citation>
    <scope>NUCLEOTIDE SEQUENCE [LARGE SCALE GENOMIC DNA]</scope>
    <source>
        <strain evidence="1 2">GMNB39</strain>
    </source>
</reference>
<name>A0A433DBA8_9FUNG</name>
<accession>A0A433DBA8</accession>
<comment type="caution">
    <text evidence="1">The sequence shown here is derived from an EMBL/GenBank/DDBJ whole genome shotgun (WGS) entry which is preliminary data.</text>
</comment>
<keyword evidence="2" id="KW-1185">Reference proteome</keyword>
<evidence type="ECO:0000313" key="1">
    <source>
        <dbReference type="EMBL" id="RUP48128.1"/>
    </source>
</evidence>
<dbReference type="EMBL" id="RBNI01003683">
    <property type="protein sequence ID" value="RUP48128.1"/>
    <property type="molecule type" value="Genomic_DNA"/>
</dbReference>